<dbReference type="InterPro" id="IPR001940">
    <property type="entry name" value="Peptidase_S1C"/>
</dbReference>
<feature type="domain" description="PDZ" evidence="10">
    <location>
        <begin position="293"/>
        <end position="375"/>
    </location>
</feature>
<evidence type="ECO:0000313" key="12">
    <source>
        <dbReference type="EMBL" id="SQH72237.1"/>
    </source>
</evidence>
<comment type="similarity">
    <text evidence="1">Belongs to the peptidase S1C family.</text>
</comment>
<accession>A0A0A2FSV2</accession>
<name>A0A0A2FSV2_9PORP</name>
<dbReference type="SMART" id="SM00228">
    <property type="entry name" value="PDZ"/>
    <property type="match status" value="2"/>
</dbReference>
<dbReference type="InterPro" id="IPR036034">
    <property type="entry name" value="PDZ_sf"/>
</dbReference>
<feature type="domain" description="PDZ" evidence="10">
    <location>
        <begin position="400"/>
        <end position="481"/>
    </location>
</feature>
<evidence type="ECO:0000256" key="6">
    <source>
        <dbReference type="ARBA" id="ARBA00022825"/>
    </source>
</evidence>
<dbReference type="KEGG" id="pcre:NCTC12858_00043"/>
<organism evidence="12 14">
    <name type="scientific">Porphyromonas crevioricanis</name>
    <dbReference type="NCBI Taxonomy" id="393921"/>
    <lineage>
        <taxon>Bacteria</taxon>
        <taxon>Pseudomonadati</taxon>
        <taxon>Bacteroidota</taxon>
        <taxon>Bacteroidia</taxon>
        <taxon>Bacteroidales</taxon>
        <taxon>Porphyromonadaceae</taxon>
        <taxon>Porphyromonas</taxon>
    </lineage>
</organism>
<feature type="binding site" evidence="8">
    <location>
        <position position="81"/>
    </location>
    <ligand>
        <name>substrate</name>
    </ligand>
</feature>
<feature type="active site" description="Charge relay system" evidence="7">
    <location>
        <position position="133"/>
    </location>
</feature>
<sequence length="498" mass="53703">MKKYWKYAVLSLSVVALSATTTVVTHRVLSSDTAGEDIPTEEVYGFKQARYRQVAEGIGGLPDLTAAAESSVHAVVHIKIEGRQQVDQQYVDPFEFFFGGGSRSFQRPQTRPVVGYGSGVIISTDGYIITNNHVIEKANEITVRLNDNRSFKAKLVGSDPATDIALIKVEAKNLPTIPFGNSDDLRLGEWVLAVGNPFNLTSTVTAGIVSAKARSTIAQGSRLQVESFIQTDAAVNPGNSGGALVNGKGELVGINTMLYSQTGNYAGYSFAVPISIASKVVADLKEYGTVQRAVMGIQCSDIEESLTEKYNLKVHNGAVVVGFADVSSALAAGIKEGDVITSIGGQKVVNMASMLDLLARHRPGDKVEIGVNRGGSVKKMFVTLKNTQGGVNILKPQDIDVLGASFEQIDEETRISYGISYGIRVENLSAGKMRQVGVRPGYILLSINNEPMRSPEDVRRIVSEVSNSKGRDRTLVIKGFYPSEGNIKYYTIELDKKP</sequence>
<evidence type="ECO:0000313" key="11">
    <source>
        <dbReference type="EMBL" id="KGN94211.1"/>
    </source>
</evidence>
<protein>
    <submittedName>
        <fullName evidence="11">Deoxyribonuclease HsdR</fullName>
    </submittedName>
    <submittedName>
        <fullName evidence="12">Probable periplasmic serine endoprotease DegP-like</fullName>
        <ecNumber evidence="12">3.4.21.107</ecNumber>
    </submittedName>
</protein>
<dbReference type="Proteomes" id="UP000249300">
    <property type="component" value="Chromosome 1"/>
</dbReference>
<dbReference type="Pfam" id="PF13365">
    <property type="entry name" value="Trypsin_2"/>
    <property type="match status" value="1"/>
</dbReference>
<dbReference type="Proteomes" id="UP000030136">
    <property type="component" value="Unassembled WGS sequence"/>
</dbReference>
<proteinExistence type="inferred from homology"/>
<keyword evidence="14" id="KW-1185">Reference proteome</keyword>
<evidence type="ECO:0000256" key="5">
    <source>
        <dbReference type="ARBA" id="ARBA00022801"/>
    </source>
</evidence>
<feature type="active site" description="Charge relay system" evidence="7">
    <location>
        <position position="240"/>
    </location>
</feature>
<dbReference type="Pfam" id="PF13180">
    <property type="entry name" value="PDZ_2"/>
    <property type="match status" value="1"/>
</dbReference>
<evidence type="ECO:0000256" key="9">
    <source>
        <dbReference type="SAM" id="SignalP"/>
    </source>
</evidence>
<dbReference type="NCBIfam" id="TIGR02037">
    <property type="entry name" value="degP_htrA_DO"/>
    <property type="match status" value="1"/>
</dbReference>
<dbReference type="Gene3D" id="2.30.42.10">
    <property type="match status" value="2"/>
</dbReference>
<evidence type="ECO:0000256" key="4">
    <source>
        <dbReference type="ARBA" id="ARBA00022737"/>
    </source>
</evidence>
<feature type="binding site" evidence="8">
    <location>
        <begin position="238"/>
        <end position="240"/>
    </location>
    <ligand>
        <name>substrate</name>
    </ligand>
</feature>
<reference evidence="12 14" key="2">
    <citation type="submission" date="2018-06" db="EMBL/GenBank/DDBJ databases">
        <authorList>
            <consortium name="Pathogen Informatics"/>
            <person name="Doyle S."/>
        </authorList>
    </citation>
    <scope>NUCLEOTIDE SEQUENCE [LARGE SCALE GENOMIC DNA]</scope>
    <source>
        <strain evidence="12 14">NCTC12858</strain>
    </source>
</reference>
<evidence type="ECO:0000256" key="1">
    <source>
        <dbReference type="ARBA" id="ARBA00010541"/>
    </source>
</evidence>
<feature type="chain" id="PRO_5043118623" evidence="9">
    <location>
        <begin position="19"/>
        <end position="498"/>
    </location>
</feature>
<feature type="binding site" evidence="8">
    <location>
        <position position="133"/>
    </location>
    <ligand>
        <name>substrate</name>
    </ligand>
</feature>
<dbReference type="InterPro" id="IPR001478">
    <property type="entry name" value="PDZ"/>
</dbReference>
<keyword evidence="2 12" id="KW-0645">Protease</keyword>
<dbReference type="InterPro" id="IPR009003">
    <property type="entry name" value="Peptidase_S1_PA"/>
</dbReference>
<dbReference type="STRING" id="393921.HQ45_04220"/>
<dbReference type="OrthoDB" id="9758917at2"/>
<dbReference type="GO" id="GO:0006508">
    <property type="term" value="P:proteolysis"/>
    <property type="evidence" value="ECO:0007669"/>
    <property type="project" value="UniProtKB-KW"/>
</dbReference>
<keyword evidence="3 9" id="KW-0732">Signal</keyword>
<dbReference type="PANTHER" id="PTHR22939">
    <property type="entry name" value="SERINE PROTEASE FAMILY S1C HTRA-RELATED"/>
    <property type="match status" value="1"/>
</dbReference>
<evidence type="ECO:0000259" key="10">
    <source>
        <dbReference type="SMART" id="SM00228"/>
    </source>
</evidence>
<keyword evidence="4" id="KW-0677">Repeat</keyword>
<evidence type="ECO:0000313" key="13">
    <source>
        <dbReference type="Proteomes" id="UP000030136"/>
    </source>
</evidence>
<evidence type="ECO:0000256" key="7">
    <source>
        <dbReference type="PIRSR" id="PIRSR611782-1"/>
    </source>
</evidence>
<dbReference type="EC" id="3.4.21.107" evidence="12"/>
<evidence type="ECO:0000313" key="14">
    <source>
        <dbReference type="Proteomes" id="UP000249300"/>
    </source>
</evidence>
<dbReference type="SUPFAM" id="SSF50494">
    <property type="entry name" value="Trypsin-like serine proteases"/>
    <property type="match status" value="1"/>
</dbReference>
<feature type="active site" description="Charge relay system" evidence="7">
    <location>
        <position position="163"/>
    </location>
</feature>
<dbReference type="InterPro" id="IPR011782">
    <property type="entry name" value="Pept_S1C_Do"/>
</dbReference>
<dbReference type="Gene3D" id="2.40.10.120">
    <property type="match status" value="1"/>
</dbReference>
<feature type="binding site" evidence="8">
    <location>
        <position position="163"/>
    </location>
    <ligand>
        <name>substrate</name>
    </ligand>
</feature>
<evidence type="ECO:0000256" key="3">
    <source>
        <dbReference type="ARBA" id="ARBA00022729"/>
    </source>
</evidence>
<dbReference type="CDD" id="cd06779">
    <property type="entry name" value="cpPDZ_Deg_HtrA-like"/>
    <property type="match status" value="1"/>
</dbReference>
<dbReference type="EMBL" id="LS483447">
    <property type="protein sequence ID" value="SQH72237.1"/>
    <property type="molecule type" value="Genomic_DNA"/>
</dbReference>
<dbReference type="EMBL" id="JQJC01000020">
    <property type="protein sequence ID" value="KGN94211.1"/>
    <property type="molecule type" value="Genomic_DNA"/>
</dbReference>
<dbReference type="RefSeq" id="WP_023935851.1">
    <property type="nucleotide sequence ID" value="NZ_FUXH01000003.1"/>
</dbReference>
<dbReference type="GO" id="GO:0004252">
    <property type="term" value="F:serine-type endopeptidase activity"/>
    <property type="evidence" value="ECO:0007669"/>
    <property type="project" value="InterPro"/>
</dbReference>
<keyword evidence="6" id="KW-0720">Serine protease</keyword>
<evidence type="ECO:0000256" key="2">
    <source>
        <dbReference type="ARBA" id="ARBA00022670"/>
    </source>
</evidence>
<keyword evidence="5 12" id="KW-0378">Hydrolase</keyword>
<feature type="signal peptide" evidence="9">
    <location>
        <begin position="1"/>
        <end position="18"/>
    </location>
</feature>
<reference evidence="11 13" key="1">
    <citation type="submission" date="2014-08" db="EMBL/GenBank/DDBJ databases">
        <title>Porphyromonas crevioricanis strain:COT-253_OH1447 Genome sequencing.</title>
        <authorList>
            <person name="Wallis C."/>
            <person name="Deusch O."/>
            <person name="O'Flynn C."/>
            <person name="Davis I."/>
            <person name="Jospin G."/>
            <person name="Darling A.E."/>
            <person name="Coil D.A."/>
            <person name="Alexiev A."/>
            <person name="Horsfall A."/>
            <person name="Kirkwood N."/>
            <person name="Harris S."/>
            <person name="Eisen J.A."/>
        </authorList>
    </citation>
    <scope>NUCLEOTIDE SEQUENCE [LARGE SCALE GENOMIC DNA]</scope>
    <source>
        <strain evidence="13">COT-253 OH1447</strain>
        <strain evidence="11">COT-253_OH1447</strain>
    </source>
</reference>
<evidence type="ECO:0000256" key="8">
    <source>
        <dbReference type="PIRSR" id="PIRSR611782-2"/>
    </source>
</evidence>
<dbReference type="AlphaFoldDB" id="A0A0A2FSV2"/>
<dbReference type="SUPFAM" id="SSF50156">
    <property type="entry name" value="PDZ domain-like"/>
    <property type="match status" value="1"/>
</dbReference>
<dbReference type="eggNOG" id="COG0265">
    <property type="taxonomic scope" value="Bacteria"/>
</dbReference>
<dbReference type="PANTHER" id="PTHR22939:SF129">
    <property type="entry name" value="SERINE PROTEASE HTRA2, MITOCHONDRIAL"/>
    <property type="match status" value="1"/>
</dbReference>
<gene>
    <name evidence="12" type="primary">mucD</name>
    <name evidence="11" type="ORF">HQ38_06705</name>
    <name evidence="12" type="ORF">NCTC12858_00043</name>
</gene>
<dbReference type="PRINTS" id="PR00834">
    <property type="entry name" value="PROTEASES2C"/>
</dbReference>